<evidence type="ECO:0000256" key="3">
    <source>
        <dbReference type="ARBA" id="ARBA00023159"/>
    </source>
</evidence>
<dbReference type="PANTHER" id="PTHR11019:SF159">
    <property type="entry name" value="TRANSCRIPTIONAL REGULATOR-RELATED"/>
    <property type="match status" value="1"/>
</dbReference>
<dbReference type="InterPro" id="IPR018062">
    <property type="entry name" value="HTH_AraC-typ_CS"/>
</dbReference>
<keyword evidence="4" id="KW-0804">Transcription</keyword>
<dbReference type="SUPFAM" id="SSF51182">
    <property type="entry name" value="RmlC-like cupins"/>
    <property type="match status" value="1"/>
</dbReference>
<dbReference type="InterPro" id="IPR009057">
    <property type="entry name" value="Homeodomain-like_sf"/>
</dbReference>
<organism evidence="6 7">
    <name type="scientific">Litoribacillus peritrichatus</name>
    <dbReference type="NCBI Taxonomy" id="718191"/>
    <lineage>
        <taxon>Bacteria</taxon>
        <taxon>Pseudomonadati</taxon>
        <taxon>Pseudomonadota</taxon>
        <taxon>Gammaproteobacteria</taxon>
        <taxon>Oceanospirillales</taxon>
        <taxon>Oceanospirillaceae</taxon>
        <taxon>Litoribacillus</taxon>
    </lineage>
</organism>
<dbReference type="Pfam" id="PF12833">
    <property type="entry name" value="HTH_18"/>
    <property type="match status" value="1"/>
</dbReference>
<evidence type="ECO:0000313" key="6">
    <source>
        <dbReference type="EMBL" id="GAA3933978.1"/>
    </source>
</evidence>
<dbReference type="PROSITE" id="PS00041">
    <property type="entry name" value="HTH_ARAC_FAMILY_1"/>
    <property type="match status" value="1"/>
</dbReference>
<dbReference type="InterPro" id="IPR020449">
    <property type="entry name" value="Tscrpt_reg_AraC-type_HTH"/>
</dbReference>
<dbReference type="InterPro" id="IPR014710">
    <property type="entry name" value="RmlC-like_jellyroll"/>
</dbReference>
<reference evidence="7" key="1">
    <citation type="journal article" date="2019" name="Int. J. Syst. Evol. Microbiol.">
        <title>The Global Catalogue of Microorganisms (GCM) 10K type strain sequencing project: providing services to taxonomists for standard genome sequencing and annotation.</title>
        <authorList>
            <consortium name="The Broad Institute Genomics Platform"/>
            <consortium name="The Broad Institute Genome Sequencing Center for Infectious Disease"/>
            <person name="Wu L."/>
            <person name="Ma J."/>
        </authorList>
    </citation>
    <scope>NUCLEOTIDE SEQUENCE [LARGE SCALE GENOMIC DNA]</scope>
    <source>
        <strain evidence="7">JCM 17551</strain>
    </source>
</reference>
<accession>A0ABP7N0G8</accession>
<dbReference type="InterPro" id="IPR018060">
    <property type="entry name" value="HTH_AraC"/>
</dbReference>
<dbReference type="InterPro" id="IPR011051">
    <property type="entry name" value="RmlC_Cupin_sf"/>
</dbReference>
<keyword evidence="2" id="KW-0238">DNA-binding</keyword>
<evidence type="ECO:0000313" key="7">
    <source>
        <dbReference type="Proteomes" id="UP001501565"/>
    </source>
</evidence>
<dbReference type="PRINTS" id="PR00032">
    <property type="entry name" value="HTHARAC"/>
</dbReference>
<feature type="domain" description="HTH araC/xylS-type" evidence="5">
    <location>
        <begin position="182"/>
        <end position="283"/>
    </location>
</feature>
<keyword evidence="1" id="KW-0805">Transcription regulation</keyword>
<dbReference type="SMART" id="SM00342">
    <property type="entry name" value="HTH_ARAC"/>
    <property type="match status" value="1"/>
</dbReference>
<proteinExistence type="predicted"/>
<dbReference type="Pfam" id="PF02311">
    <property type="entry name" value="AraC_binding"/>
    <property type="match status" value="1"/>
</dbReference>
<sequence length="284" mass="32387">MTINIEKRTLHGKQVKVRNRIPKHWLTLNGETINAPDDLPRRFVIHSDQHQTGMYAPFHSHDRGQLLFITKGLIQVSAKDNGHWIVPPQRAVWIPPFIEHDALTINPVQLHNVYLSADICKALPTNCQVVTITPLLRELIIKMATFKTYYDESGPEGRLVDVFLDELQTTPEVPLYLPQPNDQKLLLITEALQLCPADKRTMEDWGSALGLSPRTLARKFKQETNLTFGQWRQQARLLAAITRIAQNDSITNIAQDLGYDSQSAFISMFKRALGKTPGQYFERN</sequence>
<dbReference type="Gene3D" id="1.10.10.60">
    <property type="entry name" value="Homeodomain-like"/>
    <property type="match status" value="1"/>
</dbReference>
<evidence type="ECO:0000256" key="4">
    <source>
        <dbReference type="ARBA" id="ARBA00023163"/>
    </source>
</evidence>
<dbReference type="InterPro" id="IPR003313">
    <property type="entry name" value="AraC-bd"/>
</dbReference>
<keyword evidence="3" id="KW-0010">Activator</keyword>
<protein>
    <submittedName>
        <fullName evidence="6">Helix-turn-helix transcriptional regulator</fullName>
    </submittedName>
</protein>
<comment type="caution">
    <text evidence="6">The sequence shown here is derived from an EMBL/GenBank/DDBJ whole genome shotgun (WGS) entry which is preliminary data.</text>
</comment>
<dbReference type="PANTHER" id="PTHR11019">
    <property type="entry name" value="HTH-TYPE TRANSCRIPTIONAL REGULATOR NIMR"/>
    <property type="match status" value="1"/>
</dbReference>
<dbReference type="CDD" id="cd06124">
    <property type="entry name" value="cupin_NimR-like_N"/>
    <property type="match status" value="1"/>
</dbReference>
<dbReference type="RefSeq" id="WP_344799710.1">
    <property type="nucleotide sequence ID" value="NZ_BAABBN010000012.1"/>
</dbReference>
<evidence type="ECO:0000259" key="5">
    <source>
        <dbReference type="PROSITE" id="PS01124"/>
    </source>
</evidence>
<dbReference type="SUPFAM" id="SSF46689">
    <property type="entry name" value="Homeodomain-like"/>
    <property type="match status" value="1"/>
</dbReference>
<evidence type="ECO:0000256" key="2">
    <source>
        <dbReference type="ARBA" id="ARBA00023125"/>
    </source>
</evidence>
<dbReference type="Gene3D" id="2.60.120.10">
    <property type="entry name" value="Jelly Rolls"/>
    <property type="match status" value="1"/>
</dbReference>
<keyword evidence="7" id="KW-1185">Reference proteome</keyword>
<dbReference type="EMBL" id="BAABBN010000012">
    <property type="protein sequence ID" value="GAA3933978.1"/>
    <property type="molecule type" value="Genomic_DNA"/>
</dbReference>
<name>A0ABP7N0G8_9GAMM</name>
<dbReference type="Proteomes" id="UP001501565">
    <property type="component" value="Unassembled WGS sequence"/>
</dbReference>
<dbReference type="PROSITE" id="PS01124">
    <property type="entry name" value="HTH_ARAC_FAMILY_2"/>
    <property type="match status" value="1"/>
</dbReference>
<evidence type="ECO:0000256" key="1">
    <source>
        <dbReference type="ARBA" id="ARBA00023015"/>
    </source>
</evidence>
<gene>
    <name evidence="6" type="ORF">GCM10022277_33210</name>
</gene>